<comment type="caution">
    <text evidence="1">The sequence shown here is derived from an EMBL/GenBank/DDBJ whole genome shotgun (WGS) entry which is preliminary data.</text>
</comment>
<dbReference type="OrthoDB" id="9015064at2"/>
<keyword evidence="2" id="KW-1185">Reference proteome</keyword>
<organism evidence="1 2">
    <name type="scientific">Aeromicrobium marinum DSM 15272</name>
    <dbReference type="NCBI Taxonomy" id="585531"/>
    <lineage>
        <taxon>Bacteria</taxon>
        <taxon>Bacillati</taxon>
        <taxon>Actinomycetota</taxon>
        <taxon>Actinomycetes</taxon>
        <taxon>Propionibacteriales</taxon>
        <taxon>Nocardioidaceae</taxon>
        <taxon>Aeromicrobium</taxon>
    </lineage>
</organism>
<sequence length="225" mass="24139">MTKYMFALWGDGAGALLGAGPREELAAAGVTRLQVNLDDEPVAQAMRIPTTEPAISAVVSVWTASGPTGLGDVLAVLGESSDRVAGWQVDERRPIDPPEMGEGVRADALANVALLRRPAELTHEEWLHRWLVDHTPVAIATQATFGYLQNVVVEAVTPEAPPVAALVEELFPAAAVSDMHAFYGSDGDDAELTDRLTRLMDSVTRIGADRDLDLVPSSRYLFDPL</sequence>
<dbReference type="STRING" id="585531.HMPREF0063_12541"/>
<protein>
    <submittedName>
        <fullName evidence="1">Uncharacterized protein</fullName>
    </submittedName>
</protein>
<dbReference type="EMBL" id="ACLF03000008">
    <property type="protein sequence ID" value="EFQ82379.1"/>
    <property type="molecule type" value="Genomic_DNA"/>
</dbReference>
<dbReference type="Proteomes" id="UP000003111">
    <property type="component" value="Unassembled WGS sequence"/>
</dbReference>
<reference evidence="1" key="1">
    <citation type="submission" date="2010-08" db="EMBL/GenBank/DDBJ databases">
        <authorList>
            <person name="Muzny D."/>
            <person name="Qin X."/>
            <person name="Buhay C."/>
            <person name="Dugan-Rocha S."/>
            <person name="Ding Y."/>
            <person name="Chen G."/>
            <person name="Hawes A."/>
            <person name="Holder M."/>
            <person name="Jhangiani S."/>
            <person name="Johnson A."/>
            <person name="Khan Z."/>
            <person name="Li Z."/>
            <person name="Liu W."/>
            <person name="Liu X."/>
            <person name="Perez L."/>
            <person name="Shen H."/>
            <person name="Wang Q."/>
            <person name="Watt J."/>
            <person name="Xi L."/>
            <person name="Xin Y."/>
            <person name="Zhou J."/>
            <person name="Deng J."/>
            <person name="Jiang H."/>
            <person name="Liu Y."/>
            <person name="Qu J."/>
            <person name="Song X.-Z."/>
            <person name="Zhang L."/>
            <person name="Villasana D."/>
            <person name="Johnson A."/>
            <person name="Liu J."/>
            <person name="Liyanage D."/>
            <person name="Lorensuhewa L."/>
            <person name="Robinson T."/>
            <person name="Song A."/>
            <person name="Song B.-B."/>
            <person name="Dinh H."/>
            <person name="Thornton R."/>
            <person name="Coyle M."/>
            <person name="Francisco L."/>
            <person name="Jackson L."/>
            <person name="Javaid M."/>
            <person name="Korchina V."/>
            <person name="Kovar C."/>
            <person name="Mata R."/>
            <person name="Mathew T."/>
            <person name="Ngo R."/>
            <person name="Nguyen L."/>
            <person name="Nguyen N."/>
            <person name="Okwuonu G."/>
            <person name="Ongeri F."/>
            <person name="Pham C."/>
            <person name="Simmons D."/>
            <person name="Wilczek-Boney K."/>
            <person name="Hale W."/>
            <person name="Jakkamsetti A."/>
            <person name="Pham P."/>
            <person name="Ruth R."/>
            <person name="San Lucas F."/>
            <person name="Warren J."/>
            <person name="Zhang J."/>
            <person name="Zhao Z."/>
            <person name="Zhou C."/>
            <person name="Zhu D."/>
            <person name="Lee S."/>
            <person name="Bess C."/>
            <person name="Blankenburg K."/>
            <person name="Forbes L."/>
            <person name="Fu Q."/>
            <person name="Gubbala S."/>
            <person name="Hirani K."/>
            <person name="Jayaseelan J.C."/>
            <person name="Lara F."/>
            <person name="Munidasa M."/>
            <person name="Palculict T."/>
            <person name="Patil S."/>
            <person name="Pu L.-L."/>
            <person name="Saada N."/>
            <person name="Tang L."/>
            <person name="Weissenberger G."/>
            <person name="Zhu Y."/>
            <person name="Hemphill L."/>
            <person name="Shang Y."/>
            <person name="Youmans B."/>
            <person name="Ayvaz T."/>
            <person name="Ross M."/>
            <person name="Santibanez J."/>
            <person name="Aqrawi P."/>
            <person name="Gross S."/>
            <person name="Joshi V."/>
            <person name="Fowler G."/>
            <person name="Nazareth L."/>
            <person name="Reid J."/>
            <person name="Worley K."/>
            <person name="Petrosino J."/>
            <person name="Highlander S."/>
            <person name="Gibbs R."/>
        </authorList>
    </citation>
    <scope>NUCLEOTIDE SEQUENCE [LARGE SCALE GENOMIC DNA]</scope>
    <source>
        <strain evidence="1">DSM 15272</strain>
    </source>
</reference>
<accession>E2SET2</accession>
<proteinExistence type="predicted"/>
<dbReference type="HOGENOM" id="CLU_101689_0_0_11"/>
<dbReference type="AlphaFoldDB" id="E2SET2"/>
<evidence type="ECO:0000313" key="2">
    <source>
        <dbReference type="Proteomes" id="UP000003111"/>
    </source>
</evidence>
<dbReference type="eggNOG" id="ENOG502ZA6Z">
    <property type="taxonomic scope" value="Bacteria"/>
</dbReference>
<dbReference type="Gene3D" id="3.30.70.100">
    <property type="match status" value="1"/>
</dbReference>
<dbReference type="InterPro" id="IPR011008">
    <property type="entry name" value="Dimeric_a/b-barrel"/>
</dbReference>
<name>E2SET2_9ACTN</name>
<evidence type="ECO:0000313" key="1">
    <source>
        <dbReference type="EMBL" id="EFQ82379.1"/>
    </source>
</evidence>
<gene>
    <name evidence="1" type="ORF">HMPREF0063_12541</name>
</gene>
<dbReference type="RefSeq" id="WP_007078769.1">
    <property type="nucleotide sequence ID" value="NZ_CM001024.1"/>
</dbReference>
<dbReference type="SUPFAM" id="SSF54909">
    <property type="entry name" value="Dimeric alpha+beta barrel"/>
    <property type="match status" value="1"/>
</dbReference>